<feature type="compositionally biased region" description="Pro residues" evidence="1">
    <location>
        <begin position="961"/>
        <end position="972"/>
    </location>
</feature>
<feature type="compositionally biased region" description="Low complexity" evidence="1">
    <location>
        <begin position="910"/>
        <end position="932"/>
    </location>
</feature>
<feature type="compositionally biased region" description="Pro residues" evidence="1">
    <location>
        <begin position="831"/>
        <end position="841"/>
    </location>
</feature>
<name>A0ABN9TU38_9DINO</name>
<accession>A0ABN9TU38</accession>
<feature type="compositionally biased region" description="Low complexity" evidence="1">
    <location>
        <begin position="842"/>
        <end position="861"/>
    </location>
</feature>
<feature type="compositionally biased region" description="Pro residues" evidence="1">
    <location>
        <begin position="866"/>
        <end position="875"/>
    </location>
</feature>
<feature type="compositionally biased region" description="Basic and acidic residues" evidence="1">
    <location>
        <begin position="482"/>
        <end position="491"/>
    </location>
</feature>
<organism evidence="2 3">
    <name type="scientific">Prorocentrum cordatum</name>
    <dbReference type="NCBI Taxonomy" id="2364126"/>
    <lineage>
        <taxon>Eukaryota</taxon>
        <taxon>Sar</taxon>
        <taxon>Alveolata</taxon>
        <taxon>Dinophyceae</taxon>
        <taxon>Prorocentrales</taxon>
        <taxon>Prorocentraceae</taxon>
        <taxon>Prorocentrum</taxon>
    </lineage>
</organism>
<evidence type="ECO:0000313" key="3">
    <source>
        <dbReference type="Proteomes" id="UP001189429"/>
    </source>
</evidence>
<keyword evidence="3" id="KW-1185">Reference proteome</keyword>
<evidence type="ECO:0000313" key="2">
    <source>
        <dbReference type="EMBL" id="CAK0849353.1"/>
    </source>
</evidence>
<dbReference type="EMBL" id="CAUYUJ010015054">
    <property type="protein sequence ID" value="CAK0849353.1"/>
    <property type="molecule type" value="Genomic_DNA"/>
</dbReference>
<feature type="compositionally biased region" description="Low complexity" evidence="1">
    <location>
        <begin position="507"/>
        <end position="517"/>
    </location>
</feature>
<evidence type="ECO:0000256" key="1">
    <source>
        <dbReference type="SAM" id="MobiDB-lite"/>
    </source>
</evidence>
<feature type="region of interest" description="Disordered" evidence="1">
    <location>
        <begin position="477"/>
        <end position="538"/>
    </location>
</feature>
<feature type="region of interest" description="Disordered" evidence="1">
    <location>
        <begin position="1"/>
        <end position="24"/>
    </location>
</feature>
<feature type="compositionally biased region" description="Low complexity" evidence="1">
    <location>
        <begin position="942"/>
        <end position="960"/>
    </location>
</feature>
<feature type="non-terminal residue" evidence="2">
    <location>
        <position position="984"/>
    </location>
</feature>
<dbReference type="Proteomes" id="UP001189429">
    <property type="component" value="Unassembled WGS sequence"/>
</dbReference>
<gene>
    <name evidence="2" type="ORF">PCOR1329_LOCUS42066</name>
</gene>
<protein>
    <submittedName>
        <fullName evidence="2">Uncharacterized protein</fullName>
    </submittedName>
</protein>
<comment type="caution">
    <text evidence="2">The sequence shown here is derived from an EMBL/GenBank/DDBJ whole genome shotgun (WGS) entry which is preliminary data.</text>
</comment>
<proteinExistence type="predicted"/>
<sequence length="984" mass="100929">MPGPLPGPGRLPAQRVQPQAFGGGGRYAPLPAAGGVVHPGPPHPEPYSGAGLHQLERIFFEPEGEQKHTKWVYVGQGQGQYAQQDYRYVGEGAGDYHKEEVVVPHGRKLRQECLWCVAALCCGIFSSILLIASSRASSRHGPAEAPAVLLPPQLQVTCTELLLWPDRDQAAAEVACGNCQALVLTTNFRNCSAYCQSFGQQCFYAAEAKADPSGHHSDGCQVESELECGALQPKGGDMICGCKDPDAGDATAAPELGAAGADDEVVGDRPMTDEERDELCSEDGADCSEAMCCKTAGLRCFRKDEYWSECLDACEQGVHDSDEPQYQTPWECEDIDRSGQEGSALWNHWHDAANAVRSAAGATADAAKTHGSNAVDAAVDAVDSAGQRIHQAKNAASGVFNMTASDVSDSVGHHVKRAKNAAKNASGKMLTSAGHLVNKAKDAVVHHAKTAKNASGDMLISAGHLVKGTNDAVTSAAGDAGDGAKDGHKTNDYNQSSAAAETGKQVGGQAAEAVEGANDSVAGELGGTTKDPAEEKDTGCARQGENCKGIGCCADQDFTCFEHGRYWAECMLECQPGVHESDAPQFRSPWTCAVLTRASPGVLPPNYVLTTSPPMADQPAGDSEFDCHVKTSSTVSQWSPEQKNWCCENANVGCPLFICTVGEPAAWSADQRAFCCETAQKGCEGGSLPQGAQDWPDQPSAAGNESVMVLSTPPPPFDVEVCSETHEDCSTTKCCKDPGRFCYMKNGGAAGCLTTCVAGMTGADDGQPWPCTLVEEFNCRRDDYTLDSYEKKLGYCCALHGMGCNAPPRASSPPLANGSVNGSANSTVDAPPVPPTSPPPLADGSATASSNGSANGSANATVNTPLMPPAAPPPSLAEGSVNGSATEDAPAPPSAGGPDPSTSALPLTDGSASGSANGSANGSATVDAAAVPPAAPPPLADGSVPGSSSSSAGGSATAVAPPVPSAAPPPPLAEGGANGSASVD</sequence>
<reference evidence="2" key="1">
    <citation type="submission" date="2023-10" db="EMBL/GenBank/DDBJ databases">
        <authorList>
            <person name="Chen Y."/>
            <person name="Shah S."/>
            <person name="Dougan E. K."/>
            <person name="Thang M."/>
            <person name="Chan C."/>
        </authorList>
    </citation>
    <scope>NUCLEOTIDE SEQUENCE [LARGE SCALE GENOMIC DNA]</scope>
</reference>
<feature type="region of interest" description="Disordered" evidence="1">
    <location>
        <begin position="815"/>
        <end position="984"/>
    </location>
</feature>